<dbReference type="Pfam" id="PF01529">
    <property type="entry name" value="DHHC"/>
    <property type="match status" value="1"/>
</dbReference>
<comment type="caution">
    <text evidence="9">The sequence shown here is derived from an EMBL/GenBank/DDBJ whole genome shotgun (WGS) entry which is preliminary data.</text>
</comment>
<sequence>MKVRSGCSQFPTLLQIFSYVLFISNVFITYIHTFILEEKIVHYIIFSFLVLICIYFSLKTTMSDPIDNFVIQQQNNRGVYFDYEEHQLTQFCEVCIAYVKEQTKHCGYCNRCCEGFDHHCYWINNCIGRKNYKQFIGMIISTFLFLLYSIIVNARVINQYNKQELQTVEIYSDKQELILIIITIIFLIIEIIGSLFLLQLIVFHAYIYKKGITTFEYIIDSRNRQVQYTNPSIIKNIYNQDSKMKVIKNTEEKEQKPINLGKENEKQACQIFMNNEMIEQEGSRQSSKKIVEALFQRRKLTQEGGPDYQNEGIINFFSQRLQKSVDFRFNTQSNNIDTMKPDLNQFE</sequence>
<evidence type="ECO:0000313" key="9">
    <source>
        <dbReference type="EMBL" id="CAD8140432.1"/>
    </source>
</evidence>
<dbReference type="GO" id="GO:0005794">
    <property type="term" value="C:Golgi apparatus"/>
    <property type="evidence" value="ECO:0007669"/>
    <property type="project" value="TreeGrafter"/>
</dbReference>
<name>A0A8S1SPV3_9CILI</name>
<evidence type="ECO:0000256" key="2">
    <source>
        <dbReference type="ARBA" id="ARBA00022679"/>
    </source>
</evidence>
<dbReference type="PANTHER" id="PTHR22883:SF203">
    <property type="entry name" value="PALMITOYLTRANSFERASE"/>
    <property type="match status" value="1"/>
</dbReference>
<dbReference type="PROSITE" id="PS50216">
    <property type="entry name" value="DHHC"/>
    <property type="match status" value="1"/>
</dbReference>
<keyword evidence="10" id="KW-1185">Reference proteome</keyword>
<evidence type="ECO:0000259" key="8">
    <source>
        <dbReference type="Pfam" id="PF01529"/>
    </source>
</evidence>
<dbReference type="GO" id="GO:0019706">
    <property type="term" value="F:protein-cysteine S-palmitoyltransferase activity"/>
    <property type="evidence" value="ECO:0007669"/>
    <property type="project" value="UniProtKB-EC"/>
</dbReference>
<evidence type="ECO:0000313" key="10">
    <source>
        <dbReference type="Proteomes" id="UP000689195"/>
    </source>
</evidence>
<comment type="subcellular location">
    <subcellularLocation>
        <location evidence="1">Membrane</location>
        <topology evidence="1">Multi-pass membrane protein</topology>
    </subcellularLocation>
</comment>
<keyword evidence="6 7" id="KW-0012">Acyltransferase</keyword>
<evidence type="ECO:0000256" key="6">
    <source>
        <dbReference type="ARBA" id="ARBA00023315"/>
    </source>
</evidence>
<dbReference type="OrthoDB" id="1924421at2759"/>
<keyword evidence="3 7" id="KW-0812">Transmembrane</keyword>
<dbReference type="Proteomes" id="UP000689195">
    <property type="component" value="Unassembled WGS sequence"/>
</dbReference>
<comment type="domain">
    <text evidence="7">The DHHC domain is required for palmitoyltransferase activity.</text>
</comment>
<dbReference type="InterPro" id="IPR001594">
    <property type="entry name" value="Palmitoyltrfase_DHHC"/>
</dbReference>
<feature type="domain" description="Palmitoyltransferase DHHC" evidence="8">
    <location>
        <begin position="89"/>
        <end position="218"/>
    </location>
</feature>
<organism evidence="9 10">
    <name type="scientific">Paramecium pentaurelia</name>
    <dbReference type="NCBI Taxonomy" id="43138"/>
    <lineage>
        <taxon>Eukaryota</taxon>
        <taxon>Sar</taxon>
        <taxon>Alveolata</taxon>
        <taxon>Ciliophora</taxon>
        <taxon>Intramacronucleata</taxon>
        <taxon>Oligohymenophorea</taxon>
        <taxon>Peniculida</taxon>
        <taxon>Parameciidae</taxon>
        <taxon>Paramecium</taxon>
    </lineage>
</organism>
<reference evidence="9" key="1">
    <citation type="submission" date="2021-01" db="EMBL/GenBank/DDBJ databases">
        <authorList>
            <consortium name="Genoscope - CEA"/>
            <person name="William W."/>
        </authorList>
    </citation>
    <scope>NUCLEOTIDE SEQUENCE</scope>
</reference>
<dbReference type="EMBL" id="CAJJDO010000009">
    <property type="protein sequence ID" value="CAD8140432.1"/>
    <property type="molecule type" value="Genomic_DNA"/>
</dbReference>
<dbReference type="EC" id="2.3.1.225" evidence="7"/>
<keyword evidence="4 7" id="KW-1133">Transmembrane helix</keyword>
<evidence type="ECO:0000256" key="1">
    <source>
        <dbReference type="ARBA" id="ARBA00004141"/>
    </source>
</evidence>
<dbReference type="GO" id="GO:0006612">
    <property type="term" value="P:protein targeting to membrane"/>
    <property type="evidence" value="ECO:0007669"/>
    <property type="project" value="TreeGrafter"/>
</dbReference>
<accession>A0A8S1SPV3</accession>
<dbReference type="PANTHER" id="PTHR22883">
    <property type="entry name" value="ZINC FINGER DHHC DOMAIN CONTAINING PROTEIN"/>
    <property type="match status" value="1"/>
</dbReference>
<dbReference type="GO" id="GO:0005783">
    <property type="term" value="C:endoplasmic reticulum"/>
    <property type="evidence" value="ECO:0007669"/>
    <property type="project" value="TreeGrafter"/>
</dbReference>
<comment type="similarity">
    <text evidence="7">Belongs to the DHHC palmitoyltransferase family.</text>
</comment>
<feature type="transmembrane region" description="Helical" evidence="7">
    <location>
        <begin position="12"/>
        <end position="34"/>
    </location>
</feature>
<evidence type="ECO:0000256" key="4">
    <source>
        <dbReference type="ARBA" id="ARBA00022989"/>
    </source>
</evidence>
<evidence type="ECO:0000256" key="3">
    <source>
        <dbReference type="ARBA" id="ARBA00022692"/>
    </source>
</evidence>
<evidence type="ECO:0000256" key="5">
    <source>
        <dbReference type="ARBA" id="ARBA00023136"/>
    </source>
</evidence>
<feature type="transmembrane region" description="Helical" evidence="7">
    <location>
        <begin position="40"/>
        <end position="58"/>
    </location>
</feature>
<keyword evidence="5 7" id="KW-0472">Membrane</keyword>
<comment type="catalytic activity">
    <reaction evidence="7">
        <text>L-cysteinyl-[protein] + hexadecanoyl-CoA = S-hexadecanoyl-L-cysteinyl-[protein] + CoA</text>
        <dbReference type="Rhea" id="RHEA:36683"/>
        <dbReference type="Rhea" id="RHEA-COMP:10131"/>
        <dbReference type="Rhea" id="RHEA-COMP:11032"/>
        <dbReference type="ChEBI" id="CHEBI:29950"/>
        <dbReference type="ChEBI" id="CHEBI:57287"/>
        <dbReference type="ChEBI" id="CHEBI:57379"/>
        <dbReference type="ChEBI" id="CHEBI:74151"/>
        <dbReference type="EC" id="2.3.1.225"/>
    </reaction>
</comment>
<protein>
    <recommendedName>
        <fullName evidence="7">Palmitoyltransferase</fullName>
        <ecNumber evidence="7">2.3.1.225</ecNumber>
    </recommendedName>
</protein>
<evidence type="ECO:0000256" key="7">
    <source>
        <dbReference type="RuleBase" id="RU079119"/>
    </source>
</evidence>
<keyword evidence="2 7" id="KW-0808">Transferase</keyword>
<dbReference type="InterPro" id="IPR039859">
    <property type="entry name" value="PFA4/ZDH16/20/ERF2-like"/>
</dbReference>
<gene>
    <name evidence="9" type="ORF">PPENT_87.1.T0090071</name>
</gene>
<feature type="transmembrane region" description="Helical" evidence="7">
    <location>
        <begin position="177"/>
        <end position="203"/>
    </location>
</feature>
<proteinExistence type="inferred from homology"/>
<feature type="transmembrane region" description="Helical" evidence="7">
    <location>
        <begin position="135"/>
        <end position="157"/>
    </location>
</feature>
<dbReference type="GO" id="GO:0016020">
    <property type="term" value="C:membrane"/>
    <property type="evidence" value="ECO:0007669"/>
    <property type="project" value="UniProtKB-SubCell"/>
</dbReference>
<dbReference type="AlphaFoldDB" id="A0A8S1SPV3"/>